<keyword evidence="1" id="KW-1133">Transmembrane helix</keyword>
<evidence type="ECO:0000256" key="1">
    <source>
        <dbReference type="SAM" id="Phobius"/>
    </source>
</evidence>
<dbReference type="Proteomes" id="UP000683360">
    <property type="component" value="Unassembled WGS sequence"/>
</dbReference>
<sequence length="340" mass="39675">MNWRCIGIVMTIILSILTLFVTLIGFKYVYDDQKKDDQLAEDMLRISRQLESLSTEMRTYFPQTDGQEKTEKCNNDYLYYILQYENRRLKTELQHATVEKDTIAYTKANIKRNKKEDNNEHLRFICLSALSSNTHMYEWVFGNRSLTFGSSDQFDIIITFQLLYPEITDDGEILFEFGLTTATILLLSDCPNIVIRGQRCDEDLGICLYVLENEFIKLENGIFELSSEYVRGQLTLKLHKSHFVVMSTHKIIHISKILNISKDVKLWPVFTFYNVHLINISHTIVSEDDISFNRTTVDPHYSISEDNYTISNCKFQPNKMCLSYSDVGLICIQIAFYLLL</sequence>
<keyword evidence="1" id="KW-0812">Transmembrane</keyword>
<protein>
    <submittedName>
        <fullName evidence="2">Uncharacterized protein</fullName>
    </submittedName>
</protein>
<reference evidence="2" key="1">
    <citation type="submission" date="2021-03" db="EMBL/GenBank/DDBJ databases">
        <authorList>
            <person name="Bekaert M."/>
        </authorList>
    </citation>
    <scope>NUCLEOTIDE SEQUENCE</scope>
</reference>
<dbReference type="OrthoDB" id="6175465at2759"/>
<comment type="caution">
    <text evidence="2">The sequence shown here is derived from an EMBL/GenBank/DDBJ whole genome shotgun (WGS) entry which is preliminary data.</text>
</comment>
<keyword evidence="1" id="KW-0472">Membrane</keyword>
<name>A0A8S3U4A3_MYTED</name>
<gene>
    <name evidence="2" type="ORF">MEDL_51140</name>
</gene>
<feature type="transmembrane region" description="Helical" evidence="1">
    <location>
        <begin position="6"/>
        <end position="26"/>
    </location>
</feature>
<evidence type="ECO:0000313" key="2">
    <source>
        <dbReference type="EMBL" id="CAG2238731.1"/>
    </source>
</evidence>
<accession>A0A8S3U4A3</accession>
<keyword evidence="3" id="KW-1185">Reference proteome</keyword>
<organism evidence="2 3">
    <name type="scientific">Mytilus edulis</name>
    <name type="common">Blue mussel</name>
    <dbReference type="NCBI Taxonomy" id="6550"/>
    <lineage>
        <taxon>Eukaryota</taxon>
        <taxon>Metazoa</taxon>
        <taxon>Spiralia</taxon>
        <taxon>Lophotrochozoa</taxon>
        <taxon>Mollusca</taxon>
        <taxon>Bivalvia</taxon>
        <taxon>Autobranchia</taxon>
        <taxon>Pteriomorphia</taxon>
        <taxon>Mytilida</taxon>
        <taxon>Mytiloidea</taxon>
        <taxon>Mytilidae</taxon>
        <taxon>Mytilinae</taxon>
        <taxon>Mytilus</taxon>
    </lineage>
</organism>
<dbReference type="EMBL" id="CAJPWZ010002488">
    <property type="protein sequence ID" value="CAG2238731.1"/>
    <property type="molecule type" value="Genomic_DNA"/>
</dbReference>
<proteinExistence type="predicted"/>
<dbReference type="AlphaFoldDB" id="A0A8S3U4A3"/>
<evidence type="ECO:0000313" key="3">
    <source>
        <dbReference type="Proteomes" id="UP000683360"/>
    </source>
</evidence>